<proteinExistence type="predicted"/>
<organism evidence="1 2">
    <name type="scientific">Cryptosporangium aurantiacum</name>
    <dbReference type="NCBI Taxonomy" id="134849"/>
    <lineage>
        <taxon>Bacteria</taxon>
        <taxon>Bacillati</taxon>
        <taxon>Actinomycetota</taxon>
        <taxon>Actinomycetes</taxon>
        <taxon>Cryptosporangiales</taxon>
        <taxon>Cryptosporangiaceae</taxon>
        <taxon>Cryptosporangium</taxon>
    </lineage>
</organism>
<accession>A0A1M7REJ0</accession>
<evidence type="ECO:0000313" key="2">
    <source>
        <dbReference type="Proteomes" id="UP000184440"/>
    </source>
</evidence>
<protein>
    <submittedName>
        <fullName evidence="1">Uncharacterized protein</fullName>
    </submittedName>
</protein>
<reference evidence="1 2" key="1">
    <citation type="submission" date="2016-11" db="EMBL/GenBank/DDBJ databases">
        <authorList>
            <person name="Jaros S."/>
            <person name="Januszkiewicz K."/>
            <person name="Wedrychowicz H."/>
        </authorList>
    </citation>
    <scope>NUCLEOTIDE SEQUENCE [LARGE SCALE GENOMIC DNA]</scope>
    <source>
        <strain evidence="1 2">DSM 46144</strain>
    </source>
</reference>
<dbReference type="AlphaFoldDB" id="A0A1M7REJ0"/>
<name>A0A1M7REJ0_9ACTN</name>
<evidence type="ECO:0000313" key="1">
    <source>
        <dbReference type="EMBL" id="SHN44636.1"/>
    </source>
</evidence>
<dbReference type="STRING" id="134849.SAMN05443668_110292"/>
<dbReference type="OrthoDB" id="9066681at2"/>
<keyword evidence="2" id="KW-1185">Reference proteome</keyword>
<dbReference type="EMBL" id="FRCS01000010">
    <property type="protein sequence ID" value="SHN44636.1"/>
    <property type="molecule type" value="Genomic_DNA"/>
</dbReference>
<gene>
    <name evidence="1" type="ORF">SAMN05443668_110292</name>
</gene>
<dbReference type="Proteomes" id="UP000184440">
    <property type="component" value="Unassembled WGS sequence"/>
</dbReference>
<dbReference type="RefSeq" id="WP_073261500.1">
    <property type="nucleotide sequence ID" value="NZ_FRCS01000010.1"/>
</dbReference>
<sequence length="385" mass="43410">MSEYQCYEFLALDRPLTDAQMAEVRALSTRAEITATRFVNSYHWGSFRGDPHRMVERYYDAHLYVTNWGTRQVILRIPKTTLALDVVEPYCLDDESFACWTTKTHLILSLCSEDDEDDFDGTAEHALHSLAGLRAELAAGDLRPLYLAWLSALGKWEREDDNEDAFRKVTEPAVPAGLNTLTAAQRALADFLRVDRDLLEAAAQASGEPVGVSVTRKDLEPLVAALPEREKNSFLVRCALGQEPGLPAVLRNRLLPHPEPPAAGRRTAAELLDAAYRTREARHQEAVRAAEEDERRQAAARTAARERRLSVVTGQGESAWKRVEDHIAAKKASDYDAALDLLTDLHEISNRTNDLDHFRNRLNDLRHRHHNKPALLRRLTNSELP</sequence>